<comment type="caution">
    <text evidence="2">The sequence shown here is derived from an EMBL/GenBank/DDBJ whole genome shotgun (WGS) entry which is preliminary data.</text>
</comment>
<dbReference type="Proteomes" id="UP001168877">
    <property type="component" value="Unassembled WGS sequence"/>
</dbReference>
<protein>
    <recommendedName>
        <fullName evidence="4">Polyprotein</fullName>
    </recommendedName>
</protein>
<name>A0AA39S4N3_ACESA</name>
<dbReference type="PANTHER" id="PTHR48435:SF1">
    <property type="entry name" value="POLYPROTEIN"/>
    <property type="match status" value="1"/>
</dbReference>
<reference evidence="2" key="2">
    <citation type="submission" date="2023-06" db="EMBL/GenBank/DDBJ databases">
        <authorList>
            <person name="Swenson N.G."/>
            <person name="Wegrzyn J.L."/>
            <person name="Mcevoy S.L."/>
        </authorList>
    </citation>
    <scope>NUCLEOTIDE SEQUENCE</scope>
    <source>
        <strain evidence="2">NS2018</strain>
        <tissue evidence="2">Leaf</tissue>
    </source>
</reference>
<dbReference type="AlphaFoldDB" id="A0AA39S4N3"/>
<accession>A0AA39S4N3</accession>
<feature type="region of interest" description="Disordered" evidence="1">
    <location>
        <begin position="1"/>
        <end position="20"/>
    </location>
</feature>
<evidence type="ECO:0000313" key="3">
    <source>
        <dbReference type="Proteomes" id="UP001168877"/>
    </source>
</evidence>
<keyword evidence="3" id="KW-1185">Reference proteome</keyword>
<dbReference type="PANTHER" id="PTHR48435">
    <property type="entry name" value="POLYPROTEIN"/>
    <property type="match status" value="1"/>
</dbReference>
<gene>
    <name evidence="2" type="ORF">LWI29_021433</name>
</gene>
<proteinExistence type="predicted"/>
<dbReference type="InterPro" id="IPR028919">
    <property type="entry name" value="Viral_movement"/>
</dbReference>
<evidence type="ECO:0000313" key="2">
    <source>
        <dbReference type="EMBL" id="KAK0582089.1"/>
    </source>
</evidence>
<evidence type="ECO:0000256" key="1">
    <source>
        <dbReference type="SAM" id="MobiDB-lite"/>
    </source>
</evidence>
<dbReference type="Pfam" id="PF01107">
    <property type="entry name" value="MP"/>
    <property type="match status" value="1"/>
</dbReference>
<reference evidence="2" key="1">
    <citation type="journal article" date="2022" name="Plant J.">
        <title>Strategies of tolerance reflected in two North American maple genomes.</title>
        <authorList>
            <person name="McEvoy S.L."/>
            <person name="Sezen U.U."/>
            <person name="Trouern-Trend A."/>
            <person name="McMahon S.M."/>
            <person name="Schaberg P.G."/>
            <person name="Yang J."/>
            <person name="Wegrzyn J.L."/>
            <person name="Swenson N.G."/>
        </authorList>
    </citation>
    <scope>NUCLEOTIDE SEQUENCE</scope>
    <source>
        <strain evidence="2">NS2018</strain>
    </source>
</reference>
<sequence length="439" mass="49470">MANNTSLTPPRLSSSLSITPTPSIRRTLSRRIENLVEYSHIPQHAQINDTSVPLLNPYNIFKRNKSMVSRMTRLVSHRPLPVKEYVQSTGLDNCLIPSTSAEQYVDLEIGQPMINHWINEGYSHLHISAVRLILTLHGRKGIPVTAKVALLNTIYKDYEQAVIGTCLSTLHAGSISLTYYPNFNIPLRDPNLNTCLKVQIQLTGATLQPNSFMATLHHQLAYRLQDHALDLPIPSHTGDTLFIKVEREDDIPTIIQIPKQLPRDKLLEIMPLEWISNYEKAFQNTTPVVASESSHKKRPDGSILTTFTPVAEASSSTFPTAPPIFQALLIKPVTTETDIPIHSFEADGTPIFTDKINGHFIWDDDYTMCDPDCDCRECLRIFSIPCKPAPKPQKPDRSSKPWIGLHPIKNKPLPIYDRVLQILRSEGFLPNPEHQIPVQ</sequence>
<organism evidence="2 3">
    <name type="scientific">Acer saccharum</name>
    <name type="common">Sugar maple</name>
    <dbReference type="NCBI Taxonomy" id="4024"/>
    <lineage>
        <taxon>Eukaryota</taxon>
        <taxon>Viridiplantae</taxon>
        <taxon>Streptophyta</taxon>
        <taxon>Embryophyta</taxon>
        <taxon>Tracheophyta</taxon>
        <taxon>Spermatophyta</taxon>
        <taxon>Magnoliopsida</taxon>
        <taxon>eudicotyledons</taxon>
        <taxon>Gunneridae</taxon>
        <taxon>Pentapetalae</taxon>
        <taxon>rosids</taxon>
        <taxon>malvids</taxon>
        <taxon>Sapindales</taxon>
        <taxon>Sapindaceae</taxon>
        <taxon>Hippocastanoideae</taxon>
        <taxon>Acereae</taxon>
        <taxon>Acer</taxon>
    </lineage>
</organism>
<dbReference type="EMBL" id="JAUESC010000384">
    <property type="protein sequence ID" value="KAK0582089.1"/>
    <property type="molecule type" value="Genomic_DNA"/>
</dbReference>
<evidence type="ECO:0008006" key="4">
    <source>
        <dbReference type="Google" id="ProtNLM"/>
    </source>
</evidence>
<dbReference type="InterPro" id="IPR053098">
    <property type="entry name" value="Petuviruses_polyprotein"/>
</dbReference>